<evidence type="ECO:0000313" key="3">
    <source>
        <dbReference type="EMBL" id="GGN96095.1"/>
    </source>
</evidence>
<evidence type="ECO:0000256" key="1">
    <source>
        <dbReference type="ARBA" id="ARBA00023002"/>
    </source>
</evidence>
<dbReference type="PANTHER" id="PTHR43157">
    <property type="entry name" value="PHOSPHATIDYLINOSITOL-GLYCAN BIOSYNTHESIS CLASS F PROTEIN-RELATED"/>
    <property type="match status" value="1"/>
</dbReference>
<dbReference type="InterPro" id="IPR036291">
    <property type="entry name" value="NAD(P)-bd_dom_sf"/>
</dbReference>
<protein>
    <submittedName>
        <fullName evidence="3">3-oxoacyl-ACP reductase</fullName>
    </submittedName>
</protein>
<dbReference type="PRINTS" id="PR00080">
    <property type="entry name" value="SDRFAMILY"/>
</dbReference>
<name>A0ABQ2KY17_9NOCA</name>
<gene>
    <name evidence="3" type="ORF">GCM10011610_60770</name>
</gene>
<dbReference type="PRINTS" id="PR00081">
    <property type="entry name" value="GDHRDH"/>
</dbReference>
<sequence>MRPQGKTLSDNDIDRMVDRTVLITGATDGLGRDLAVRLGAAGARLILHGRNPDRAAAVAAEVSAASGHVPLIILADLSRLAEVDRLADEIIARTSRLDVLVNNAGTGGRPDGRRELSADGNELLWAVNHLAPYRLTRRLLPLLRTSAPARVVNVASAGQQEIDLDDPTPEHDYDVYTAYCRAKLAMIMATIEYAEELDGTGVTVNALHPATLMATTMVLESGVTPISTVAEGTDATLRLICDPGLSRMTGRYFNGTRQSRPHAQADDPKARRRLLEISDTAVISAVGR</sequence>
<dbReference type="Pfam" id="PF00106">
    <property type="entry name" value="adh_short"/>
    <property type="match status" value="1"/>
</dbReference>
<comment type="similarity">
    <text evidence="2">Belongs to the short-chain dehydrogenases/reductases (SDR) family.</text>
</comment>
<comment type="caution">
    <text evidence="3">The sequence shown here is derived from an EMBL/GenBank/DDBJ whole genome shotgun (WGS) entry which is preliminary data.</text>
</comment>
<keyword evidence="1" id="KW-0560">Oxidoreductase</keyword>
<dbReference type="InterPro" id="IPR002347">
    <property type="entry name" value="SDR_fam"/>
</dbReference>
<evidence type="ECO:0000313" key="4">
    <source>
        <dbReference type="Proteomes" id="UP000658127"/>
    </source>
</evidence>
<dbReference type="SUPFAM" id="SSF51735">
    <property type="entry name" value="NAD(P)-binding Rossmann-fold domains"/>
    <property type="match status" value="1"/>
</dbReference>
<evidence type="ECO:0000256" key="2">
    <source>
        <dbReference type="RuleBase" id="RU000363"/>
    </source>
</evidence>
<dbReference type="PANTHER" id="PTHR43157:SF31">
    <property type="entry name" value="PHOSPHATIDYLINOSITOL-GLYCAN BIOSYNTHESIS CLASS F PROTEIN"/>
    <property type="match status" value="1"/>
</dbReference>
<accession>A0ABQ2KY17</accession>
<dbReference type="RefSeq" id="WP_229740258.1">
    <property type="nucleotide sequence ID" value="NZ_BMNE01000009.1"/>
</dbReference>
<dbReference type="EMBL" id="BMNE01000009">
    <property type="protein sequence ID" value="GGN96095.1"/>
    <property type="molecule type" value="Genomic_DNA"/>
</dbReference>
<keyword evidence="4" id="KW-1185">Reference proteome</keyword>
<proteinExistence type="inferred from homology"/>
<reference evidence="4" key="1">
    <citation type="journal article" date="2019" name="Int. J. Syst. Evol. Microbiol.">
        <title>The Global Catalogue of Microorganisms (GCM) 10K type strain sequencing project: providing services to taxonomists for standard genome sequencing and annotation.</title>
        <authorList>
            <consortium name="The Broad Institute Genomics Platform"/>
            <consortium name="The Broad Institute Genome Sequencing Center for Infectious Disease"/>
            <person name="Wu L."/>
            <person name="Ma J."/>
        </authorList>
    </citation>
    <scope>NUCLEOTIDE SEQUENCE [LARGE SCALE GENOMIC DNA]</scope>
    <source>
        <strain evidence="4">CGMCC 4.7329</strain>
    </source>
</reference>
<dbReference type="Proteomes" id="UP000658127">
    <property type="component" value="Unassembled WGS sequence"/>
</dbReference>
<dbReference type="Gene3D" id="3.40.50.720">
    <property type="entry name" value="NAD(P)-binding Rossmann-like Domain"/>
    <property type="match status" value="1"/>
</dbReference>
<organism evidence="3 4">
    <name type="scientific">Nocardia rhizosphaerihabitans</name>
    <dbReference type="NCBI Taxonomy" id="1691570"/>
    <lineage>
        <taxon>Bacteria</taxon>
        <taxon>Bacillati</taxon>
        <taxon>Actinomycetota</taxon>
        <taxon>Actinomycetes</taxon>
        <taxon>Mycobacteriales</taxon>
        <taxon>Nocardiaceae</taxon>
        <taxon>Nocardia</taxon>
    </lineage>
</organism>